<evidence type="ECO:0000313" key="4">
    <source>
        <dbReference type="EMBL" id="PIO71399.1"/>
    </source>
</evidence>
<dbReference type="InterPro" id="IPR011701">
    <property type="entry name" value="MFS"/>
</dbReference>
<keyword evidence="2" id="KW-1133">Transmembrane helix</keyword>
<dbReference type="InterPro" id="IPR036259">
    <property type="entry name" value="MFS_trans_sf"/>
</dbReference>
<keyword evidence="2" id="KW-0812">Transmembrane</keyword>
<feature type="transmembrane region" description="Helical" evidence="2">
    <location>
        <begin position="152"/>
        <end position="172"/>
    </location>
</feature>
<feature type="transmembrane region" description="Helical" evidence="2">
    <location>
        <begin position="253"/>
        <end position="271"/>
    </location>
</feature>
<feature type="transmembrane region" description="Helical" evidence="2">
    <location>
        <begin position="277"/>
        <end position="295"/>
    </location>
</feature>
<dbReference type="GO" id="GO:0016020">
    <property type="term" value="C:membrane"/>
    <property type="evidence" value="ECO:0007669"/>
    <property type="project" value="UniProtKB-SubCell"/>
</dbReference>
<dbReference type="PANTHER" id="PTHR45757:SF33">
    <property type="entry name" value="MAJOR FACILITATOR SUPERFAMILY (MFS) PROFILE DOMAIN-CONTAINING PROTEIN"/>
    <property type="match status" value="1"/>
</dbReference>
<evidence type="ECO:0000313" key="5">
    <source>
        <dbReference type="Proteomes" id="UP000230423"/>
    </source>
</evidence>
<feature type="non-terminal residue" evidence="4">
    <location>
        <position position="1"/>
    </location>
</feature>
<sequence>SIKSSDDDRSFTRYAILCATIICLSSVMANIICFNFTVLCMPATHELLSINETEYHGYSKNERTWLFSSVAIGALISVVPTSHAIATLGARHVFFAAGMLTTVSTALIPIAAHNSLHAFLLLRFLQGVACASCMPTVGAVTAAWASLRQHGLFMSTLTTFGQISAVFAMPVSGELCSSSLGWESVFYLHSVICFIAFVGWFFLYTNSPEHHSLVSKHELADINDGKSALSLKVFAGHSSDQIRGVSETTKIRIYNSIALGASAFFLCALAFVKQGDAILGIVLITLATAMFGFNGGGFNKVSWLLPTGSAEEWRTVYLAHAVLLVLSNAVFCWLATAKPAPWTDPSTITNPSKKNTPMIAKLRV</sequence>
<evidence type="ECO:0000256" key="2">
    <source>
        <dbReference type="SAM" id="Phobius"/>
    </source>
</evidence>
<dbReference type="AlphaFoldDB" id="A0A2G9UM89"/>
<evidence type="ECO:0000259" key="3">
    <source>
        <dbReference type="PROSITE" id="PS50850"/>
    </source>
</evidence>
<dbReference type="OrthoDB" id="2985014at2759"/>
<dbReference type="PANTHER" id="PTHR45757">
    <property type="entry name" value="PROTEIN CBG23364-RELATED"/>
    <property type="match status" value="1"/>
</dbReference>
<keyword evidence="5" id="KW-1185">Reference proteome</keyword>
<dbReference type="Gene3D" id="1.20.1250.20">
    <property type="entry name" value="MFS general substrate transporter like domains"/>
    <property type="match status" value="1"/>
</dbReference>
<dbReference type="PROSITE" id="PS50850">
    <property type="entry name" value="MFS"/>
    <property type="match status" value="1"/>
</dbReference>
<gene>
    <name evidence="4" type="ORF">TELCIR_06705</name>
</gene>
<feature type="transmembrane region" description="Helical" evidence="2">
    <location>
        <begin position="184"/>
        <end position="203"/>
    </location>
</feature>
<dbReference type="GO" id="GO:0022857">
    <property type="term" value="F:transmembrane transporter activity"/>
    <property type="evidence" value="ECO:0007669"/>
    <property type="project" value="InterPro"/>
</dbReference>
<protein>
    <submittedName>
        <fullName evidence="4">Transporter, major facilitator family protein</fullName>
    </submittedName>
</protein>
<feature type="transmembrane region" description="Helical" evidence="2">
    <location>
        <begin position="12"/>
        <end position="45"/>
    </location>
</feature>
<accession>A0A2G9UM89</accession>
<dbReference type="EMBL" id="KZ345964">
    <property type="protein sequence ID" value="PIO71399.1"/>
    <property type="molecule type" value="Genomic_DNA"/>
</dbReference>
<evidence type="ECO:0000256" key="1">
    <source>
        <dbReference type="ARBA" id="ARBA00004141"/>
    </source>
</evidence>
<feature type="transmembrane region" description="Helical" evidence="2">
    <location>
        <begin position="316"/>
        <end position="336"/>
    </location>
</feature>
<organism evidence="4 5">
    <name type="scientific">Teladorsagia circumcincta</name>
    <name type="common">Brown stomach worm</name>
    <name type="synonym">Ostertagia circumcincta</name>
    <dbReference type="NCBI Taxonomy" id="45464"/>
    <lineage>
        <taxon>Eukaryota</taxon>
        <taxon>Metazoa</taxon>
        <taxon>Ecdysozoa</taxon>
        <taxon>Nematoda</taxon>
        <taxon>Chromadorea</taxon>
        <taxon>Rhabditida</taxon>
        <taxon>Rhabditina</taxon>
        <taxon>Rhabditomorpha</taxon>
        <taxon>Strongyloidea</taxon>
        <taxon>Trichostrongylidae</taxon>
        <taxon>Teladorsagia</taxon>
    </lineage>
</organism>
<dbReference type="Pfam" id="PF07690">
    <property type="entry name" value="MFS_1"/>
    <property type="match status" value="1"/>
</dbReference>
<comment type="subcellular location">
    <subcellularLocation>
        <location evidence="1">Membrane</location>
        <topology evidence="1">Multi-pass membrane protein</topology>
    </subcellularLocation>
</comment>
<name>A0A2G9UM89_TELCI</name>
<feature type="transmembrane region" description="Helical" evidence="2">
    <location>
        <begin position="65"/>
        <end position="86"/>
    </location>
</feature>
<dbReference type="SUPFAM" id="SSF103473">
    <property type="entry name" value="MFS general substrate transporter"/>
    <property type="match status" value="1"/>
</dbReference>
<keyword evidence="2" id="KW-0472">Membrane</keyword>
<dbReference type="InterPro" id="IPR020846">
    <property type="entry name" value="MFS_dom"/>
</dbReference>
<feature type="domain" description="Major facilitator superfamily (MFS) profile" evidence="3">
    <location>
        <begin position="14"/>
        <end position="364"/>
    </location>
</feature>
<reference evidence="4 5" key="1">
    <citation type="submission" date="2015-09" db="EMBL/GenBank/DDBJ databases">
        <title>Draft genome of the parasitic nematode Teladorsagia circumcincta isolate WARC Sus (inbred).</title>
        <authorList>
            <person name="Mitreva M."/>
        </authorList>
    </citation>
    <scope>NUCLEOTIDE SEQUENCE [LARGE SCALE GENOMIC DNA]</scope>
    <source>
        <strain evidence="4 5">S</strain>
    </source>
</reference>
<dbReference type="Proteomes" id="UP000230423">
    <property type="component" value="Unassembled WGS sequence"/>
</dbReference>
<proteinExistence type="predicted"/>
<feature type="transmembrane region" description="Helical" evidence="2">
    <location>
        <begin position="124"/>
        <end position="145"/>
    </location>
</feature>
<feature type="transmembrane region" description="Helical" evidence="2">
    <location>
        <begin position="93"/>
        <end position="112"/>
    </location>
</feature>